<dbReference type="STRING" id="485913.Krac_3836"/>
<gene>
    <name evidence="1" type="ORF">Krac_3836</name>
</gene>
<dbReference type="InParanoid" id="D6U336"/>
<organism evidence="1 2">
    <name type="scientific">Ktedonobacter racemifer DSM 44963</name>
    <dbReference type="NCBI Taxonomy" id="485913"/>
    <lineage>
        <taxon>Bacteria</taxon>
        <taxon>Bacillati</taxon>
        <taxon>Chloroflexota</taxon>
        <taxon>Ktedonobacteria</taxon>
        <taxon>Ktedonobacterales</taxon>
        <taxon>Ktedonobacteraceae</taxon>
        <taxon>Ktedonobacter</taxon>
    </lineage>
</organism>
<evidence type="ECO:0000313" key="2">
    <source>
        <dbReference type="Proteomes" id="UP000004508"/>
    </source>
</evidence>
<evidence type="ECO:0000313" key="1">
    <source>
        <dbReference type="EMBL" id="EFH82941.1"/>
    </source>
</evidence>
<keyword evidence="2" id="KW-1185">Reference proteome</keyword>
<dbReference type="Proteomes" id="UP000004508">
    <property type="component" value="Unassembled WGS sequence"/>
</dbReference>
<dbReference type="AlphaFoldDB" id="D6U336"/>
<accession>D6U336</accession>
<name>D6U336_KTERA</name>
<reference evidence="1 2" key="1">
    <citation type="journal article" date="2011" name="Stand. Genomic Sci.">
        <title>Non-contiguous finished genome sequence and contextual data of the filamentous soil bacterium Ktedonobacter racemifer type strain (SOSP1-21).</title>
        <authorList>
            <person name="Chang Y.J."/>
            <person name="Land M."/>
            <person name="Hauser L."/>
            <person name="Chertkov O."/>
            <person name="Del Rio T.G."/>
            <person name="Nolan M."/>
            <person name="Copeland A."/>
            <person name="Tice H."/>
            <person name="Cheng J.F."/>
            <person name="Lucas S."/>
            <person name="Han C."/>
            <person name="Goodwin L."/>
            <person name="Pitluck S."/>
            <person name="Ivanova N."/>
            <person name="Ovchinikova G."/>
            <person name="Pati A."/>
            <person name="Chen A."/>
            <person name="Palaniappan K."/>
            <person name="Mavromatis K."/>
            <person name="Liolios K."/>
            <person name="Brettin T."/>
            <person name="Fiebig A."/>
            <person name="Rohde M."/>
            <person name="Abt B."/>
            <person name="Goker M."/>
            <person name="Detter J.C."/>
            <person name="Woyke T."/>
            <person name="Bristow J."/>
            <person name="Eisen J.A."/>
            <person name="Markowitz V."/>
            <person name="Hugenholtz P."/>
            <person name="Kyrpides N.C."/>
            <person name="Klenk H.P."/>
            <person name="Lapidus A."/>
        </authorList>
    </citation>
    <scope>NUCLEOTIDE SEQUENCE [LARGE SCALE GENOMIC DNA]</scope>
    <source>
        <strain evidence="2">DSM 44963</strain>
    </source>
</reference>
<proteinExistence type="predicted"/>
<protein>
    <submittedName>
        <fullName evidence="1">Uncharacterized protein</fullName>
    </submittedName>
</protein>
<sequence length="76" mass="9125">MIDVMEPETSPSLGMPIQETFQWMVTQAQISSEYAKQYSHHLLMQSHEISVKRSWMTHFHRTEKRSRDESYVPERK</sequence>
<comment type="caution">
    <text evidence="1">The sequence shown here is derived from an EMBL/GenBank/DDBJ whole genome shotgun (WGS) entry which is preliminary data.</text>
</comment>
<dbReference type="EMBL" id="ADVG01000004">
    <property type="protein sequence ID" value="EFH82941.1"/>
    <property type="molecule type" value="Genomic_DNA"/>
</dbReference>